<dbReference type="SUPFAM" id="SSF53756">
    <property type="entry name" value="UDP-Glycosyltransferase/glycogen phosphorylase"/>
    <property type="match status" value="1"/>
</dbReference>
<dbReference type="Proteomes" id="UP000446768">
    <property type="component" value="Unassembled WGS sequence"/>
</dbReference>
<dbReference type="EMBL" id="WKJJ01000003">
    <property type="protein sequence ID" value="MRV71125.1"/>
    <property type="molecule type" value="Genomic_DNA"/>
</dbReference>
<dbReference type="RefSeq" id="WP_154371622.1">
    <property type="nucleotide sequence ID" value="NZ_WKJJ01000003.1"/>
</dbReference>
<evidence type="ECO:0000313" key="1">
    <source>
        <dbReference type="EMBL" id="MRV71125.1"/>
    </source>
</evidence>
<keyword evidence="1" id="KW-0808">Transferase</keyword>
<name>A0A7X2IJT0_9BURK</name>
<accession>A0A7X2IJT0</accession>
<sequence>MDLNINDALDRVIANPYASHCWIALRRAVGAEWTAQARDDVVQRLAEAVRQPGLPQFYKAMVLDVLTGDPQWLCEAAATLAVMQPQDADRMAVFFNAAWQRSLLHAVNRTDFTARLGTLGLPRLASHIDAAVSAQPPAPQPEPAPKDPARPIRRVAVLAAQLLDPGHPPTRMALDMVEVLTALGYETHLFSANDAQAPDSEHLLGNGVTPTLVETELVGWLRTMPATTQVHSCNPAYSVRRRCHDVLAKLDEFNPDGLVFVGLYSPVVALARRRWPLLGMATSSIAPMVWSDVWLTAQAHLHGQYASTWGGSQPPQLAFYYPFRRYGDPARRAGRAGAGAGVGSRIRILTVGNVLTSRIGGEWAMRMVQLLLDYPQVHWHLLGGKGILPPVLASLPPERIQATPHVTDMTPHWNDCDVYINPPGMGGGLAVAEAMDAGLPVVTFSNTDGGDKVGADAVDSLDEYFALCVALVTDAPQRNMLGRRLAQRFDQDIDLARAAPHLRQAMELAVHRFHSRPD</sequence>
<reference evidence="1 2" key="1">
    <citation type="submission" date="2019-11" db="EMBL/GenBank/DDBJ databases">
        <title>Novel species isolated from a subtropical stream in China.</title>
        <authorList>
            <person name="Lu H."/>
        </authorList>
    </citation>
    <scope>NUCLEOTIDE SEQUENCE [LARGE SCALE GENOMIC DNA]</scope>
    <source>
        <strain evidence="1 2">FT92W</strain>
    </source>
</reference>
<dbReference type="AlphaFoldDB" id="A0A7X2IJT0"/>
<keyword evidence="2" id="KW-1185">Reference proteome</keyword>
<dbReference type="Gene3D" id="3.40.50.2000">
    <property type="entry name" value="Glycogen Phosphorylase B"/>
    <property type="match status" value="1"/>
</dbReference>
<protein>
    <submittedName>
        <fullName evidence="1">Glycosyltransferase</fullName>
    </submittedName>
</protein>
<proteinExistence type="predicted"/>
<evidence type="ECO:0000313" key="2">
    <source>
        <dbReference type="Proteomes" id="UP000446768"/>
    </source>
</evidence>
<organism evidence="1 2">
    <name type="scientific">Pseudoduganella rivuli</name>
    <dbReference type="NCBI Taxonomy" id="2666085"/>
    <lineage>
        <taxon>Bacteria</taxon>
        <taxon>Pseudomonadati</taxon>
        <taxon>Pseudomonadota</taxon>
        <taxon>Betaproteobacteria</taxon>
        <taxon>Burkholderiales</taxon>
        <taxon>Oxalobacteraceae</taxon>
        <taxon>Telluria group</taxon>
        <taxon>Pseudoduganella</taxon>
    </lineage>
</organism>
<dbReference type="GO" id="GO:0016740">
    <property type="term" value="F:transferase activity"/>
    <property type="evidence" value="ECO:0007669"/>
    <property type="project" value="UniProtKB-KW"/>
</dbReference>
<comment type="caution">
    <text evidence="1">The sequence shown here is derived from an EMBL/GenBank/DDBJ whole genome shotgun (WGS) entry which is preliminary data.</text>
</comment>
<dbReference type="Pfam" id="PF13692">
    <property type="entry name" value="Glyco_trans_1_4"/>
    <property type="match status" value="1"/>
</dbReference>
<gene>
    <name evidence="1" type="ORF">GJ700_05255</name>
</gene>